<proteinExistence type="predicted"/>
<dbReference type="Proteomes" id="UP001439875">
    <property type="component" value="Unassembled WGS sequence"/>
</dbReference>
<dbReference type="EMBL" id="JBBMEW010000001">
    <property type="protein sequence ID" value="MEQ2525578.1"/>
    <property type="molecule type" value="Genomic_DNA"/>
</dbReference>
<protein>
    <submittedName>
        <fullName evidence="1">Uncharacterized protein</fullName>
    </submittedName>
</protein>
<comment type="caution">
    <text evidence="1">The sequence shown here is derived from an EMBL/GenBank/DDBJ whole genome shotgun (WGS) entry which is preliminary data.</text>
</comment>
<evidence type="ECO:0000313" key="2">
    <source>
        <dbReference type="Proteomes" id="UP001439875"/>
    </source>
</evidence>
<sequence>MEDFIMDYYERPRIKITKKGAELLAIANDSIRSIVDDLVISSVLLGTIKPRMTLGGNKPPGLRIGEQTQTIIDTLEDSLFTLESLAALDDNAEGLLLLLYPDSVKESLTKAIPFLVEAIAEMKETIERYNKLIEEAEPESGEGYVESYIAMLLEDKIKNFEEAIVSIKKALDIFI</sequence>
<evidence type="ECO:0000313" key="1">
    <source>
        <dbReference type="EMBL" id="MEQ2525578.1"/>
    </source>
</evidence>
<name>A0ACC6S715_9BACI</name>
<organism evidence="1 2">
    <name type="scientific">Robertmurraya yapensis</name>
    <name type="common">ex Hitch et al 2024</name>
    <dbReference type="NCBI Taxonomy" id="3133160"/>
    <lineage>
        <taxon>Bacteria</taxon>
        <taxon>Bacillati</taxon>
        <taxon>Bacillota</taxon>
        <taxon>Bacilli</taxon>
        <taxon>Bacillales</taxon>
        <taxon>Bacillaceae</taxon>
        <taxon>Robertmurraya</taxon>
    </lineage>
</organism>
<keyword evidence="2" id="KW-1185">Reference proteome</keyword>
<accession>A0ACC6S715</accession>
<reference evidence="1" key="1">
    <citation type="submission" date="2024-03" db="EMBL/GenBank/DDBJ databases">
        <title>Human intestinal bacterial collection.</title>
        <authorList>
            <person name="Pauvert C."/>
            <person name="Hitch T.C.A."/>
            <person name="Clavel T."/>
        </authorList>
    </citation>
    <scope>NUCLEOTIDE SEQUENCE</scope>
    <source>
        <strain evidence="1">CLA-AA-H227</strain>
    </source>
</reference>
<gene>
    <name evidence="1" type="ORF">WMO40_02605</name>
</gene>